<protein>
    <submittedName>
        <fullName evidence="6">MipA/OmpV family protein</fullName>
    </submittedName>
</protein>
<evidence type="ECO:0000256" key="1">
    <source>
        <dbReference type="ARBA" id="ARBA00004442"/>
    </source>
</evidence>
<comment type="caution">
    <text evidence="6">The sequence shown here is derived from an EMBL/GenBank/DDBJ whole genome shotgun (WGS) entry which is preliminary data.</text>
</comment>
<evidence type="ECO:0000256" key="3">
    <source>
        <dbReference type="ARBA" id="ARBA00022729"/>
    </source>
</evidence>
<reference evidence="6" key="2">
    <citation type="submission" date="2017-11" db="EMBL/GenBank/DDBJ databases">
        <authorList>
            <person name="Das S.K."/>
        </authorList>
    </citation>
    <scope>NUCLEOTIDE SEQUENCE</scope>
    <source>
        <strain evidence="6">S4-41</strain>
    </source>
</reference>
<gene>
    <name evidence="6" type="ORF">CUR86_04575</name>
</gene>
<reference evidence="6" key="1">
    <citation type="journal article" date="2015" name="Antonie Van Leeuwenhoek">
        <title>Comparative 16S rRNA signatures and multilocus sequence analysis for the genus Salinicola and description of Salinicola acroporae sp. nov., isolated from coral Acropora digitifera.</title>
        <authorList>
            <person name="Lepcha R.T."/>
            <person name="Poddar A."/>
            <person name="Schumann P."/>
            <person name="Das S.K."/>
        </authorList>
    </citation>
    <scope>NUCLEOTIDE SEQUENCE</scope>
    <source>
        <strain evidence="6">S4-41</strain>
    </source>
</reference>
<dbReference type="Proteomes" id="UP001162135">
    <property type="component" value="Unassembled WGS sequence"/>
</dbReference>
<dbReference type="PANTHER" id="PTHR38776:SF1">
    <property type="entry name" value="MLTA-INTERACTING PROTEIN-RELATED"/>
    <property type="match status" value="1"/>
</dbReference>
<evidence type="ECO:0000256" key="4">
    <source>
        <dbReference type="ARBA" id="ARBA00023136"/>
    </source>
</evidence>
<organism evidence="6 7">
    <name type="scientific">Salinicola acroporae</name>
    <dbReference type="NCBI Taxonomy" id="1541440"/>
    <lineage>
        <taxon>Bacteria</taxon>
        <taxon>Pseudomonadati</taxon>
        <taxon>Pseudomonadota</taxon>
        <taxon>Gammaproteobacteria</taxon>
        <taxon>Oceanospirillales</taxon>
        <taxon>Halomonadaceae</taxon>
        <taxon>Salinicola</taxon>
    </lineage>
</organism>
<keyword evidence="5" id="KW-0998">Cell outer membrane</keyword>
<evidence type="ECO:0000256" key="5">
    <source>
        <dbReference type="ARBA" id="ARBA00023237"/>
    </source>
</evidence>
<evidence type="ECO:0000256" key="2">
    <source>
        <dbReference type="ARBA" id="ARBA00005722"/>
    </source>
</evidence>
<evidence type="ECO:0000313" key="6">
    <source>
        <dbReference type="EMBL" id="MDH4571811.1"/>
    </source>
</evidence>
<sequence>MILRPRVQPSLLERKTMHDPSSSRIPALLLSAIGALAALWAPGAAAQDEPVGDGGADQWRLGVMGSISDDAYAGADASTSVLPLIYFDGRWLFFHATEGGVHLYRSGAFTLDALLSLGGQEMDPDDLGRRELTAAGVDRDRLDDRDRSYYAGLAGTWRTPFGVLGAEAQTDISGNAEGERYHGYYAYPWQAGDLRITPSLGVTYLSGRITDYYFGVDTDESLDGSYAYYPDAALVPGAGLDLAYALNRDWAVYAGLEYQHYPDEIADSPLIEDDHAVSFHSGISYSF</sequence>
<dbReference type="PANTHER" id="PTHR38776">
    <property type="entry name" value="MLTA-INTERACTING PROTEIN-RELATED"/>
    <property type="match status" value="1"/>
</dbReference>
<keyword evidence="4" id="KW-0472">Membrane</keyword>
<dbReference type="EMBL" id="PGFS01000001">
    <property type="protein sequence ID" value="MDH4571811.1"/>
    <property type="molecule type" value="Genomic_DNA"/>
</dbReference>
<name>A0ABT6I2D8_9GAMM</name>
<proteinExistence type="inferred from homology"/>
<comment type="subcellular location">
    <subcellularLocation>
        <location evidence="1">Cell outer membrane</location>
    </subcellularLocation>
</comment>
<dbReference type="Pfam" id="PF06629">
    <property type="entry name" value="MipA"/>
    <property type="match status" value="1"/>
</dbReference>
<dbReference type="InterPro" id="IPR010583">
    <property type="entry name" value="MipA"/>
</dbReference>
<evidence type="ECO:0000313" key="7">
    <source>
        <dbReference type="Proteomes" id="UP001162135"/>
    </source>
</evidence>
<accession>A0ABT6I2D8</accession>
<keyword evidence="7" id="KW-1185">Reference proteome</keyword>
<keyword evidence="3" id="KW-0732">Signal</keyword>
<comment type="similarity">
    <text evidence="2">Belongs to the MipA/OmpV family.</text>
</comment>